<protein>
    <submittedName>
        <fullName evidence="1">Uncharacterized protein</fullName>
    </submittedName>
</protein>
<dbReference type="Proteomes" id="UP000007392">
    <property type="component" value="Chromosome"/>
</dbReference>
<dbReference type="AlphaFoldDB" id="I0BHG4"/>
<proteinExistence type="predicted"/>
<dbReference type="SUPFAM" id="SSF82171">
    <property type="entry name" value="DPP6 N-terminal domain-like"/>
    <property type="match status" value="1"/>
</dbReference>
<dbReference type="EMBL" id="JN225046">
    <property type="protein sequence ID" value="AFK65240.1"/>
    <property type="molecule type" value="Genomic_DNA"/>
</dbReference>
<dbReference type="EMBL" id="CP003422">
    <property type="protein sequence ID" value="AFH61811.1"/>
    <property type="molecule type" value="Genomic_DNA"/>
</dbReference>
<gene>
    <name evidence="1" type="ORF">B2K_13985</name>
</gene>
<dbReference type="PATRIC" id="fig|997761.3.peg.2745"/>
<name>I0BHG4_9BACL</name>
<evidence type="ECO:0000313" key="2">
    <source>
        <dbReference type="EMBL" id="AFK65240.1"/>
    </source>
</evidence>
<evidence type="ECO:0000313" key="1">
    <source>
        <dbReference type="EMBL" id="AFH61811.1"/>
    </source>
</evidence>
<dbReference type="HOGENOM" id="CLU_681232_0_0_9"/>
<accession>I0BHG4</accession>
<dbReference type="KEGG" id="pmw:B2K_13985"/>
<organism evidence="1 3">
    <name type="scientific">Paenibacillus mucilaginosus K02</name>
    <dbReference type="NCBI Taxonomy" id="997761"/>
    <lineage>
        <taxon>Bacteria</taxon>
        <taxon>Bacillati</taxon>
        <taxon>Bacillota</taxon>
        <taxon>Bacilli</taxon>
        <taxon>Bacillales</taxon>
        <taxon>Paenibacillaceae</taxon>
        <taxon>Paenibacillus</taxon>
    </lineage>
</organism>
<evidence type="ECO:0000313" key="3">
    <source>
        <dbReference type="Proteomes" id="UP000007392"/>
    </source>
</evidence>
<dbReference type="RefSeq" id="WP_014650655.1">
    <property type="nucleotide sequence ID" value="NC_017672.3"/>
</dbReference>
<reference evidence="1 3" key="2">
    <citation type="submission" date="2013-06" db="EMBL/GenBank/DDBJ databases">
        <title>Complete genome sequence of Paenibacillus mucilaginosus K02.</title>
        <authorList>
            <person name="Xiao B."/>
            <person name="Sun L."/>
            <person name="Xiao L."/>
            <person name="Lian B."/>
        </authorList>
    </citation>
    <scope>NUCLEOTIDE SEQUENCE [LARGE SCALE GENOMIC DNA]</scope>
    <source>
        <strain evidence="1 3">K02</strain>
    </source>
</reference>
<sequence length="404" mass="45907">MLRYWKLALLVPCIVLTIGAYYAVAAVSKAQYTLTTLMGDESAVEPVSLEASVYADQVNITPAGTSYRSEHPFWKNLDEAYYGSQPRLKELIRDHRNFMRGITNLNGMVVEENRLAYAEIEFEKTVTPSQVTTLFQLHISIWDKGTKKKTSLVIPVDDKVDFDHINLHDVQLQGQEISLLTSYYVKADEGKPVIEFKRYIVDLDKKQLVKDRSILSRVVNGVGSLEFTLMNEIDPTQPRRHVVFQKTETHDDPSTGQRVTDNREVFVYDLETDTLQQILTDPLAEQLKSKTDLGMSSSAEEIFFTSWAEPNAPRVMRYHLEEKKVTHDYKISLEGLPLRAAAIDQGVISDNRIYLLLNGKRQLNEPPGVVVADLDSGKVVYEGTVTRTENGKLDRLYVFDLEVN</sequence>
<reference evidence="2" key="1">
    <citation type="submission" date="2011-07" db="EMBL/GenBank/DDBJ databases">
        <title>Some potential microbial weathering related gene sequences of Bacillus mucilaginosus.</title>
        <authorList>
            <person name="Lian B."/>
            <person name="Xiao B."/>
        </authorList>
    </citation>
    <scope>NUCLEOTIDE SEQUENCE</scope>
    <source>
        <strain evidence="2">K02</strain>
    </source>
</reference>
<dbReference type="OrthoDB" id="2433869at2"/>